<gene>
    <name evidence="3" type="ORF">IAA69_03320</name>
</gene>
<comment type="caution">
    <text evidence="3">The sequence shown here is derived from an EMBL/GenBank/DDBJ whole genome shotgun (WGS) entry which is preliminary data.</text>
</comment>
<reference evidence="3" key="1">
    <citation type="submission" date="2020-10" db="EMBL/GenBank/DDBJ databases">
        <authorList>
            <person name="Gilroy R."/>
        </authorList>
    </citation>
    <scope>NUCLEOTIDE SEQUENCE</scope>
    <source>
        <strain evidence="3">ChiGjej1B1-2707</strain>
    </source>
</reference>
<sequence>MGERGVKASIVVPVYNSSATLRECFDSLISQTFEDFEVLVVDDGSSDGSWEIVREYCAADGRFKGVRQQNAGPGTARNRALDRAKGDYVLCVDGDDWIDARLLEKAVCKAESSGADVVVWDAWFHNERTGARCLSSRVRVDVCEPDGYAWRDNPDLLFLSFQNWPWNKLIRRALLEEHGIRFQEDVMRTEDCLYTARALVKANFIVGIPEALSHYRMAQPDSAMAKTDETPFDCFRAFEALKSWLEAEGVYESLSRSHARWAFSGIVHNLKTVRALDTFKRVHQFMKDEGFERLGLGRKEAPMLLSEESLREYESFVASSPEEYLLSSFSREWRVREDEGVLAGQRWYEIEQLKREAGLRVRELEISLADEQRALQDACSELDELHARFGELEAAYHALENCMEQKIGKALCRIPRAVQRSCLRRRQRNGRAG</sequence>
<organism evidence="3 4">
    <name type="scientific">Candidatus Aveggerthella stercoripullorum</name>
    <dbReference type="NCBI Taxonomy" id="2840688"/>
    <lineage>
        <taxon>Bacteria</taxon>
        <taxon>Bacillati</taxon>
        <taxon>Actinomycetota</taxon>
        <taxon>Coriobacteriia</taxon>
        <taxon>Eggerthellales</taxon>
        <taxon>Eggerthellaceae</taxon>
        <taxon>Eggerthellaceae incertae sedis</taxon>
        <taxon>Candidatus Aveggerthella</taxon>
    </lineage>
</organism>
<dbReference type="Gene3D" id="3.90.550.10">
    <property type="entry name" value="Spore Coat Polysaccharide Biosynthesis Protein SpsA, Chain A"/>
    <property type="match status" value="1"/>
</dbReference>
<dbReference type="CDD" id="cd00761">
    <property type="entry name" value="Glyco_tranf_GTA_type"/>
    <property type="match status" value="1"/>
</dbReference>
<dbReference type="EMBL" id="DVGB01000040">
    <property type="protein sequence ID" value="HIR01274.1"/>
    <property type="molecule type" value="Genomic_DNA"/>
</dbReference>
<protein>
    <submittedName>
        <fullName evidence="3">Glycosyltransferase family 2 protein</fullName>
    </submittedName>
</protein>
<reference evidence="3" key="2">
    <citation type="journal article" date="2021" name="PeerJ">
        <title>Extensive microbial diversity within the chicken gut microbiome revealed by metagenomics and culture.</title>
        <authorList>
            <person name="Gilroy R."/>
            <person name="Ravi A."/>
            <person name="Getino M."/>
            <person name="Pursley I."/>
            <person name="Horton D.L."/>
            <person name="Alikhan N.F."/>
            <person name="Baker D."/>
            <person name="Gharbi K."/>
            <person name="Hall N."/>
            <person name="Watson M."/>
            <person name="Adriaenssens E.M."/>
            <person name="Foster-Nyarko E."/>
            <person name="Jarju S."/>
            <person name="Secka A."/>
            <person name="Antonio M."/>
            <person name="Oren A."/>
            <person name="Chaudhuri R.R."/>
            <person name="La Ragione R."/>
            <person name="Hildebrand F."/>
            <person name="Pallen M.J."/>
        </authorList>
    </citation>
    <scope>NUCLEOTIDE SEQUENCE</scope>
    <source>
        <strain evidence="3">ChiGjej1B1-2707</strain>
    </source>
</reference>
<dbReference type="Pfam" id="PF00535">
    <property type="entry name" value="Glycos_transf_2"/>
    <property type="match status" value="1"/>
</dbReference>
<evidence type="ECO:0000313" key="4">
    <source>
        <dbReference type="Proteomes" id="UP000824261"/>
    </source>
</evidence>
<dbReference type="InterPro" id="IPR001173">
    <property type="entry name" value="Glyco_trans_2-like"/>
</dbReference>
<evidence type="ECO:0000313" key="3">
    <source>
        <dbReference type="EMBL" id="HIR01274.1"/>
    </source>
</evidence>
<evidence type="ECO:0000256" key="1">
    <source>
        <dbReference type="SAM" id="Coils"/>
    </source>
</evidence>
<accession>A0A9D0ZZZ8</accession>
<dbReference type="InterPro" id="IPR029044">
    <property type="entry name" value="Nucleotide-diphossugar_trans"/>
</dbReference>
<keyword evidence="1" id="KW-0175">Coiled coil</keyword>
<name>A0A9D0ZZZ8_9ACTN</name>
<dbReference type="Proteomes" id="UP000824261">
    <property type="component" value="Unassembled WGS sequence"/>
</dbReference>
<proteinExistence type="predicted"/>
<evidence type="ECO:0000259" key="2">
    <source>
        <dbReference type="Pfam" id="PF00535"/>
    </source>
</evidence>
<dbReference type="AlphaFoldDB" id="A0A9D0ZZZ8"/>
<feature type="coiled-coil region" evidence="1">
    <location>
        <begin position="361"/>
        <end position="395"/>
    </location>
</feature>
<dbReference type="GO" id="GO:0016758">
    <property type="term" value="F:hexosyltransferase activity"/>
    <property type="evidence" value="ECO:0007669"/>
    <property type="project" value="UniProtKB-ARBA"/>
</dbReference>
<dbReference type="SUPFAM" id="SSF53448">
    <property type="entry name" value="Nucleotide-diphospho-sugar transferases"/>
    <property type="match status" value="1"/>
</dbReference>
<feature type="domain" description="Glycosyltransferase 2-like" evidence="2">
    <location>
        <begin position="9"/>
        <end position="178"/>
    </location>
</feature>
<dbReference type="PANTHER" id="PTHR22916:SF3">
    <property type="entry name" value="UDP-GLCNAC:BETAGAL BETA-1,3-N-ACETYLGLUCOSAMINYLTRANSFERASE-LIKE PROTEIN 1"/>
    <property type="match status" value="1"/>
</dbReference>
<dbReference type="PANTHER" id="PTHR22916">
    <property type="entry name" value="GLYCOSYLTRANSFERASE"/>
    <property type="match status" value="1"/>
</dbReference>